<organism evidence="1">
    <name type="scientific">Anguilla anguilla</name>
    <name type="common">European freshwater eel</name>
    <name type="synonym">Muraena anguilla</name>
    <dbReference type="NCBI Taxonomy" id="7936"/>
    <lineage>
        <taxon>Eukaryota</taxon>
        <taxon>Metazoa</taxon>
        <taxon>Chordata</taxon>
        <taxon>Craniata</taxon>
        <taxon>Vertebrata</taxon>
        <taxon>Euteleostomi</taxon>
        <taxon>Actinopterygii</taxon>
        <taxon>Neopterygii</taxon>
        <taxon>Teleostei</taxon>
        <taxon>Anguilliformes</taxon>
        <taxon>Anguillidae</taxon>
        <taxon>Anguilla</taxon>
    </lineage>
</organism>
<sequence>MFWLLQHTKQYIAKIQLTRIGDYIHYVHVSH</sequence>
<name>A0A0E9VTR9_ANGAN</name>
<dbReference type="EMBL" id="GBXM01027166">
    <property type="protein sequence ID" value="JAH81411.1"/>
    <property type="molecule type" value="Transcribed_RNA"/>
</dbReference>
<reference evidence="1" key="2">
    <citation type="journal article" date="2015" name="Fish Shellfish Immunol.">
        <title>Early steps in the European eel (Anguilla anguilla)-Vibrio vulnificus interaction in the gills: Role of the RtxA13 toxin.</title>
        <authorList>
            <person name="Callol A."/>
            <person name="Pajuelo D."/>
            <person name="Ebbesson L."/>
            <person name="Teles M."/>
            <person name="MacKenzie S."/>
            <person name="Amaro C."/>
        </authorList>
    </citation>
    <scope>NUCLEOTIDE SEQUENCE</scope>
</reference>
<reference evidence="1" key="1">
    <citation type="submission" date="2014-11" db="EMBL/GenBank/DDBJ databases">
        <authorList>
            <person name="Amaro Gonzalez C."/>
        </authorList>
    </citation>
    <scope>NUCLEOTIDE SEQUENCE</scope>
</reference>
<dbReference type="AlphaFoldDB" id="A0A0E9VTR9"/>
<evidence type="ECO:0000313" key="1">
    <source>
        <dbReference type="EMBL" id="JAH81411.1"/>
    </source>
</evidence>
<protein>
    <submittedName>
        <fullName evidence="1">Uncharacterized protein</fullName>
    </submittedName>
</protein>
<proteinExistence type="predicted"/>
<accession>A0A0E9VTR9</accession>